<accession>A0A7J3M4C3</accession>
<dbReference type="Gene3D" id="1.20.120.140">
    <property type="entry name" value="Signal recognition particle SRP54, nucleotide-binding domain"/>
    <property type="match status" value="1"/>
</dbReference>
<dbReference type="GO" id="GO:0005886">
    <property type="term" value="C:plasma membrane"/>
    <property type="evidence" value="ECO:0007669"/>
    <property type="project" value="UniProtKB-SubCell"/>
</dbReference>
<dbReference type="InterPro" id="IPR036225">
    <property type="entry name" value="SRP/SRP_N"/>
</dbReference>
<keyword evidence="1 8" id="KW-1003">Cell membrane</keyword>
<evidence type="ECO:0000256" key="6">
    <source>
        <dbReference type="ARBA" id="ARBA00023136"/>
    </source>
</evidence>
<keyword evidence="5 8" id="KW-0342">GTP-binding</keyword>
<sequence length="313" mass="35103">MFKAFKEKLRQLKERIDFSEAKEKLSAIVSGEVVISEEKVDEVLDELEIVLLESDVALDAVAEIRERMKTRLAGRRKKITESLYQIVESELKQTLIEILEKNYFDLEAEIERRLKKKKPLNVVFVGVNGTGKTTTIAKMAKRLMDKYSVVIAAADTFRAGAIEQIEEHAKRLGLKVVKHKPGSDPSAVIFDAIKHAESKGIDIVLSDTAGRMHTKKNLLDQLEKIKRVTKPDFIIFVDESIAGNDAVERARMFNESVGIDGTILTKIDADAKGGTAISIVIATQKPVLYLGTGQSYEDLVKFEPKWLVERIFS</sequence>
<evidence type="ECO:0000313" key="10">
    <source>
        <dbReference type="EMBL" id="HGT83114.1"/>
    </source>
</evidence>
<gene>
    <name evidence="8 10" type="primary">ftsY</name>
    <name evidence="10" type="ORF">ENT52_05250</name>
</gene>
<dbReference type="SUPFAM" id="SSF47364">
    <property type="entry name" value="Domain of the SRP/SRP receptor G-proteins"/>
    <property type="match status" value="1"/>
</dbReference>
<dbReference type="EMBL" id="DSYZ01000098">
    <property type="protein sequence ID" value="HGT83114.1"/>
    <property type="molecule type" value="Genomic_DNA"/>
</dbReference>
<comment type="function">
    <text evidence="8">Involved in targeting and insertion of nascent membrane proteins into the cytoplasmic membrane. Acts as a receptor for the complex formed by the signal recognition particle (SRP) and the ribosome-nascent chain (RNC).</text>
</comment>
<comment type="similarity">
    <text evidence="8">Belongs to the GTP-binding SRP family. FtsY subfamily.</text>
</comment>
<dbReference type="HAMAP" id="MF_00920">
    <property type="entry name" value="FtsY"/>
    <property type="match status" value="1"/>
</dbReference>
<comment type="subunit">
    <text evidence="8">Part of the signal recognition particle protein translocation system, which is composed of SRP and FtsY.</text>
</comment>
<feature type="binding site" evidence="8">
    <location>
        <begin position="265"/>
        <end position="268"/>
    </location>
    <ligand>
        <name>GTP</name>
        <dbReference type="ChEBI" id="CHEBI:37565"/>
    </ligand>
</feature>
<dbReference type="AlphaFoldDB" id="A0A7J3M4C3"/>
<dbReference type="GO" id="GO:0005525">
    <property type="term" value="F:GTP binding"/>
    <property type="evidence" value="ECO:0007669"/>
    <property type="project" value="UniProtKB-UniRule"/>
</dbReference>
<comment type="catalytic activity">
    <reaction evidence="8">
        <text>GTP + H2O = GDP + phosphate + H(+)</text>
        <dbReference type="Rhea" id="RHEA:19669"/>
        <dbReference type="ChEBI" id="CHEBI:15377"/>
        <dbReference type="ChEBI" id="CHEBI:15378"/>
        <dbReference type="ChEBI" id="CHEBI:37565"/>
        <dbReference type="ChEBI" id="CHEBI:43474"/>
        <dbReference type="ChEBI" id="CHEBI:58189"/>
        <dbReference type="EC" id="3.6.5.4"/>
    </reaction>
</comment>
<dbReference type="SMART" id="SM00962">
    <property type="entry name" value="SRP54"/>
    <property type="match status" value="1"/>
</dbReference>
<dbReference type="SMART" id="SM00382">
    <property type="entry name" value="AAA"/>
    <property type="match status" value="1"/>
</dbReference>
<name>A0A7J3M4C3_ARCFL</name>
<feature type="binding site" evidence="8">
    <location>
        <begin position="207"/>
        <end position="211"/>
    </location>
    <ligand>
        <name>GTP</name>
        <dbReference type="ChEBI" id="CHEBI:37565"/>
    </ligand>
</feature>
<dbReference type="InterPro" id="IPR027417">
    <property type="entry name" value="P-loop_NTPase"/>
</dbReference>
<keyword evidence="6 8" id="KW-0472">Membrane</keyword>
<evidence type="ECO:0000256" key="2">
    <source>
        <dbReference type="ARBA" id="ARBA00022490"/>
    </source>
</evidence>
<dbReference type="PROSITE" id="PS00300">
    <property type="entry name" value="SRP54"/>
    <property type="match status" value="1"/>
</dbReference>
<keyword evidence="4 8" id="KW-0378">Hydrolase</keyword>
<feature type="binding site" evidence="8">
    <location>
        <begin position="126"/>
        <end position="133"/>
    </location>
    <ligand>
        <name>GTP</name>
        <dbReference type="ChEBI" id="CHEBI:37565"/>
    </ligand>
</feature>
<dbReference type="GO" id="GO:0005047">
    <property type="term" value="F:signal recognition particle binding"/>
    <property type="evidence" value="ECO:0007669"/>
    <property type="project" value="TreeGrafter"/>
</dbReference>
<dbReference type="InterPro" id="IPR013822">
    <property type="entry name" value="Signal_recog_particl_SRP54_hlx"/>
</dbReference>
<dbReference type="Pfam" id="PF02881">
    <property type="entry name" value="SRP54_N"/>
    <property type="match status" value="1"/>
</dbReference>
<dbReference type="Gene3D" id="3.40.50.300">
    <property type="entry name" value="P-loop containing nucleotide triphosphate hydrolases"/>
    <property type="match status" value="1"/>
</dbReference>
<dbReference type="GO" id="GO:0006614">
    <property type="term" value="P:SRP-dependent cotranslational protein targeting to membrane"/>
    <property type="evidence" value="ECO:0007669"/>
    <property type="project" value="InterPro"/>
</dbReference>
<evidence type="ECO:0000256" key="1">
    <source>
        <dbReference type="ARBA" id="ARBA00022475"/>
    </source>
</evidence>
<dbReference type="InterPro" id="IPR004390">
    <property type="entry name" value="SR_rcpt_FtsY"/>
</dbReference>
<keyword evidence="7 8" id="KW-0675">Receptor</keyword>
<proteinExistence type="inferred from homology"/>
<organism evidence="10">
    <name type="scientific">Archaeoglobus fulgidus</name>
    <dbReference type="NCBI Taxonomy" id="2234"/>
    <lineage>
        <taxon>Archaea</taxon>
        <taxon>Methanobacteriati</taxon>
        <taxon>Methanobacteriota</taxon>
        <taxon>Archaeoglobi</taxon>
        <taxon>Archaeoglobales</taxon>
        <taxon>Archaeoglobaceae</taxon>
        <taxon>Archaeoglobus</taxon>
    </lineage>
</organism>
<dbReference type="EC" id="3.6.5.4" evidence="8"/>
<keyword evidence="2 8" id="KW-0963">Cytoplasm</keyword>
<protein>
    <recommendedName>
        <fullName evidence="8">Signal recognition particle receptor FtsY</fullName>
        <shortName evidence="8">SRP receptor</shortName>
        <ecNumber evidence="8">3.6.5.4</ecNumber>
    </recommendedName>
</protein>
<evidence type="ECO:0000256" key="7">
    <source>
        <dbReference type="ARBA" id="ARBA00023170"/>
    </source>
</evidence>
<evidence type="ECO:0000256" key="4">
    <source>
        <dbReference type="ARBA" id="ARBA00022801"/>
    </source>
</evidence>
<comment type="caution">
    <text evidence="10">The sequence shown here is derived from an EMBL/GenBank/DDBJ whole genome shotgun (WGS) entry which is preliminary data.</text>
</comment>
<dbReference type="InterPro" id="IPR042101">
    <property type="entry name" value="SRP54_N_sf"/>
</dbReference>
<dbReference type="SUPFAM" id="SSF52540">
    <property type="entry name" value="P-loop containing nucleoside triphosphate hydrolases"/>
    <property type="match status" value="1"/>
</dbReference>
<dbReference type="NCBIfam" id="TIGR00064">
    <property type="entry name" value="ftsY"/>
    <property type="match status" value="1"/>
</dbReference>
<dbReference type="InterPro" id="IPR000897">
    <property type="entry name" value="SRP54_GTPase_dom"/>
</dbReference>
<dbReference type="PANTHER" id="PTHR43134">
    <property type="entry name" value="SIGNAL RECOGNITION PARTICLE RECEPTOR SUBUNIT ALPHA"/>
    <property type="match status" value="1"/>
</dbReference>
<dbReference type="InterPro" id="IPR003593">
    <property type="entry name" value="AAA+_ATPase"/>
</dbReference>
<dbReference type="FunFam" id="3.40.50.300:FF:000566">
    <property type="entry name" value="Signal recognition particle receptor subunit alpha"/>
    <property type="match status" value="1"/>
</dbReference>
<feature type="domain" description="SRP54-type proteins GTP-binding" evidence="9">
    <location>
        <begin position="286"/>
        <end position="299"/>
    </location>
</feature>
<evidence type="ECO:0000256" key="3">
    <source>
        <dbReference type="ARBA" id="ARBA00022741"/>
    </source>
</evidence>
<dbReference type="PANTHER" id="PTHR43134:SF1">
    <property type="entry name" value="SIGNAL RECOGNITION PARTICLE RECEPTOR SUBUNIT ALPHA"/>
    <property type="match status" value="1"/>
</dbReference>
<dbReference type="SMART" id="SM00963">
    <property type="entry name" value="SRP54_N"/>
    <property type="match status" value="1"/>
</dbReference>
<comment type="subcellular location">
    <subcellularLocation>
        <location evidence="8">Cell membrane</location>
        <topology evidence="8">Peripheral membrane protein</topology>
        <orientation evidence="8">Cytoplasmic side</orientation>
    </subcellularLocation>
    <subcellularLocation>
        <location evidence="8">Cytoplasm</location>
    </subcellularLocation>
</comment>
<evidence type="ECO:0000259" key="9">
    <source>
        <dbReference type="PROSITE" id="PS00300"/>
    </source>
</evidence>
<dbReference type="GO" id="GO:0005737">
    <property type="term" value="C:cytoplasm"/>
    <property type="evidence" value="ECO:0007669"/>
    <property type="project" value="UniProtKB-SubCell"/>
</dbReference>
<dbReference type="Pfam" id="PF00448">
    <property type="entry name" value="SRP54"/>
    <property type="match status" value="1"/>
</dbReference>
<evidence type="ECO:0000256" key="5">
    <source>
        <dbReference type="ARBA" id="ARBA00023134"/>
    </source>
</evidence>
<keyword evidence="3 8" id="KW-0547">Nucleotide-binding</keyword>
<reference evidence="10" key="1">
    <citation type="journal article" date="2020" name="mSystems">
        <title>Genome- and Community-Level Interaction Insights into Carbon Utilization and Element Cycling Functions of Hydrothermarchaeota in Hydrothermal Sediment.</title>
        <authorList>
            <person name="Zhou Z."/>
            <person name="Liu Y."/>
            <person name="Xu W."/>
            <person name="Pan J."/>
            <person name="Luo Z.H."/>
            <person name="Li M."/>
        </authorList>
    </citation>
    <scope>NUCLEOTIDE SEQUENCE [LARGE SCALE GENOMIC DNA]</scope>
    <source>
        <strain evidence="10">SpSt-587</strain>
    </source>
</reference>
<evidence type="ECO:0000256" key="8">
    <source>
        <dbReference type="HAMAP-Rule" id="MF_00920"/>
    </source>
</evidence>
<dbReference type="GO" id="GO:0003924">
    <property type="term" value="F:GTPase activity"/>
    <property type="evidence" value="ECO:0007669"/>
    <property type="project" value="UniProtKB-UniRule"/>
</dbReference>